<dbReference type="Proteomes" id="UP000593575">
    <property type="component" value="Unassembled WGS sequence"/>
</dbReference>
<name>A0A7J9IPR7_9ROSI</name>
<protein>
    <submittedName>
        <fullName evidence="1">Uncharacterized protein</fullName>
    </submittedName>
</protein>
<keyword evidence="2" id="KW-1185">Reference proteome</keyword>
<dbReference type="EMBL" id="JABFAE010000002">
    <property type="protein sequence ID" value="MBA0823175.1"/>
    <property type="molecule type" value="Genomic_DNA"/>
</dbReference>
<evidence type="ECO:0000313" key="2">
    <source>
        <dbReference type="Proteomes" id="UP000593575"/>
    </source>
</evidence>
<sequence>MMKNMIPSTWIIFSTKIRNYVSLWPQIKQQQNSFK</sequence>
<dbReference type="AlphaFoldDB" id="A0A7J9IPR7"/>
<gene>
    <name evidence="1" type="ORF">Goarm_019922</name>
</gene>
<organism evidence="1 2">
    <name type="scientific">Gossypium armourianum</name>
    <dbReference type="NCBI Taxonomy" id="34283"/>
    <lineage>
        <taxon>Eukaryota</taxon>
        <taxon>Viridiplantae</taxon>
        <taxon>Streptophyta</taxon>
        <taxon>Embryophyta</taxon>
        <taxon>Tracheophyta</taxon>
        <taxon>Spermatophyta</taxon>
        <taxon>Magnoliopsida</taxon>
        <taxon>eudicotyledons</taxon>
        <taxon>Gunneridae</taxon>
        <taxon>Pentapetalae</taxon>
        <taxon>rosids</taxon>
        <taxon>malvids</taxon>
        <taxon>Malvales</taxon>
        <taxon>Malvaceae</taxon>
        <taxon>Malvoideae</taxon>
        <taxon>Gossypium</taxon>
    </lineage>
</organism>
<comment type="caution">
    <text evidence="1">The sequence shown here is derived from an EMBL/GenBank/DDBJ whole genome shotgun (WGS) entry which is preliminary data.</text>
</comment>
<proteinExistence type="predicted"/>
<reference evidence="1 2" key="1">
    <citation type="journal article" date="2019" name="Genome Biol. Evol.">
        <title>Insights into the evolution of the New World diploid cottons (Gossypium, subgenus Houzingenia) based on genome sequencing.</title>
        <authorList>
            <person name="Grover C.E."/>
            <person name="Arick M.A. 2nd"/>
            <person name="Thrash A."/>
            <person name="Conover J.L."/>
            <person name="Sanders W.S."/>
            <person name="Peterson D.G."/>
            <person name="Frelichowski J.E."/>
            <person name="Scheffler J.A."/>
            <person name="Scheffler B.E."/>
            <person name="Wendel J.F."/>
        </authorList>
    </citation>
    <scope>NUCLEOTIDE SEQUENCE [LARGE SCALE GENOMIC DNA]</scope>
    <source>
        <strain evidence="1">6</strain>
        <tissue evidence="1">Leaf</tissue>
    </source>
</reference>
<evidence type="ECO:0000313" key="1">
    <source>
        <dbReference type="EMBL" id="MBA0823175.1"/>
    </source>
</evidence>
<accession>A0A7J9IPR7</accession>